<gene>
    <name evidence="2" type="ORF">BRAFLDRAFT_90497</name>
</gene>
<accession>C3ZNT8</accession>
<dbReference type="EMBL" id="GG666653">
    <property type="protein sequence ID" value="EEN45820.1"/>
    <property type="molecule type" value="Genomic_DNA"/>
</dbReference>
<sequence length="181" mass="20320">MGKPPYVTRYALRPSKGVGHTERTSNWTGDSRFRQGNSSRLDRLKADPNQRNFQFPTSSSHTDCVLSSGVWIRKLGRCETVRQEQKSRYRPNIKCICCASVELGVDVATHDGDLSQKRVNAGRTPPGCHPHHVGCQGSTPPQRKKRLFGEEKAFCPLQISDRLSHDRHTDSYGSTEATRRG</sequence>
<organism>
    <name type="scientific">Branchiostoma floridae</name>
    <name type="common">Florida lancelet</name>
    <name type="synonym">Amphioxus</name>
    <dbReference type="NCBI Taxonomy" id="7739"/>
    <lineage>
        <taxon>Eukaryota</taxon>
        <taxon>Metazoa</taxon>
        <taxon>Chordata</taxon>
        <taxon>Cephalochordata</taxon>
        <taxon>Leptocardii</taxon>
        <taxon>Amphioxiformes</taxon>
        <taxon>Branchiostomatidae</taxon>
        <taxon>Branchiostoma</taxon>
    </lineage>
</organism>
<proteinExistence type="predicted"/>
<dbReference type="AlphaFoldDB" id="C3ZNT8"/>
<feature type="region of interest" description="Disordered" evidence="1">
    <location>
        <begin position="1"/>
        <end position="39"/>
    </location>
</feature>
<evidence type="ECO:0000256" key="1">
    <source>
        <dbReference type="SAM" id="MobiDB-lite"/>
    </source>
</evidence>
<reference evidence="2" key="1">
    <citation type="journal article" date="2008" name="Nature">
        <title>The amphioxus genome and the evolution of the chordate karyotype.</title>
        <authorList>
            <consortium name="US DOE Joint Genome Institute (JGI-PGF)"/>
            <person name="Putnam N.H."/>
            <person name="Butts T."/>
            <person name="Ferrier D.E.K."/>
            <person name="Furlong R.F."/>
            <person name="Hellsten U."/>
            <person name="Kawashima T."/>
            <person name="Robinson-Rechavi M."/>
            <person name="Shoguchi E."/>
            <person name="Terry A."/>
            <person name="Yu J.-K."/>
            <person name="Benito-Gutierrez E.L."/>
            <person name="Dubchak I."/>
            <person name="Garcia-Fernandez J."/>
            <person name="Gibson-Brown J.J."/>
            <person name="Grigoriev I.V."/>
            <person name="Horton A.C."/>
            <person name="de Jong P.J."/>
            <person name="Jurka J."/>
            <person name="Kapitonov V.V."/>
            <person name="Kohara Y."/>
            <person name="Kuroki Y."/>
            <person name="Lindquist E."/>
            <person name="Lucas S."/>
            <person name="Osoegawa K."/>
            <person name="Pennacchio L.A."/>
            <person name="Salamov A.A."/>
            <person name="Satou Y."/>
            <person name="Sauka-Spengler T."/>
            <person name="Schmutz J."/>
            <person name="Shin-I T."/>
            <person name="Toyoda A."/>
            <person name="Bronner-Fraser M."/>
            <person name="Fujiyama A."/>
            <person name="Holland L.Z."/>
            <person name="Holland P.W.H."/>
            <person name="Satoh N."/>
            <person name="Rokhsar D.S."/>
        </authorList>
    </citation>
    <scope>NUCLEOTIDE SEQUENCE [LARGE SCALE GENOMIC DNA]</scope>
    <source>
        <strain evidence="2">S238N-H82</strain>
        <tissue evidence="2">Testes</tissue>
    </source>
</reference>
<name>C3ZNT8_BRAFL</name>
<feature type="compositionally biased region" description="Polar residues" evidence="1">
    <location>
        <begin position="24"/>
        <end position="39"/>
    </location>
</feature>
<protein>
    <submittedName>
        <fullName evidence="2">Uncharacterized protein</fullName>
    </submittedName>
</protein>
<evidence type="ECO:0000313" key="2">
    <source>
        <dbReference type="EMBL" id="EEN45820.1"/>
    </source>
</evidence>
<dbReference type="InParanoid" id="C3ZNT8"/>